<dbReference type="EMBL" id="KN831944">
    <property type="protein sequence ID" value="KIO15050.1"/>
    <property type="molecule type" value="Genomic_DNA"/>
</dbReference>
<gene>
    <name evidence="2" type="ORF">M404DRAFT_198457</name>
</gene>
<feature type="region of interest" description="Disordered" evidence="1">
    <location>
        <begin position="133"/>
        <end position="323"/>
    </location>
</feature>
<accession>A0A0C3PL93</accession>
<keyword evidence="3" id="KW-1185">Reference proteome</keyword>
<feature type="compositionally biased region" description="Basic and acidic residues" evidence="1">
    <location>
        <begin position="355"/>
        <end position="370"/>
    </location>
</feature>
<feature type="region of interest" description="Disordered" evidence="1">
    <location>
        <begin position="335"/>
        <end position="399"/>
    </location>
</feature>
<dbReference type="OrthoDB" id="3256736at2759"/>
<reference evidence="3" key="2">
    <citation type="submission" date="2015-01" db="EMBL/GenBank/DDBJ databases">
        <title>Evolutionary Origins and Diversification of the Mycorrhizal Mutualists.</title>
        <authorList>
            <consortium name="DOE Joint Genome Institute"/>
            <consortium name="Mycorrhizal Genomics Consortium"/>
            <person name="Kohler A."/>
            <person name="Kuo A."/>
            <person name="Nagy L.G."/>
            <person name="Floudas D."/>
            <person name="Copeland A."/>
            <person name="Barry K.W."/>
            <person name="Cichocki N."/>
            <person name="Veneault-Fourrey C."/>
            <person name="LaButti K."/>
            <person name="Lindquist E.A."/>
            <person name="Lipzen A."/>
            <person name="Lundell T."/>
            <person name="Morin E."/>
            <person name="Murat C."/>
            <person name="Riley R."/>
            <person name="Ohm R."/>
            <person name="Sun H."/>
            <person name="Tunlid A."/>
            <person name="Henrissat B."/>
            <person name="Grigoriev I.V."/>
            <person name="Hibbett D.S."/>
            <person name="Martin F."/>
        </authorList>
    </citation>
    <scope>NUCLEOTIDE SEQUENCE [LARGE SCALE GENOMIC DNA]</scope>
    <source>
        <strain evidence="3">Marx 270</strain>
    </source>
</reference>
<dbReference type="AlphaFoldDB" id="A0A0C3PL93"/>
<reference evidence="2 3" key="1">
    <citation type="submission" date="2014-04" db="EMBL/GenBank/DDBJ databases">
        <authorList>
            <consortium name="DOE Joint Genome Institute"/>
            <person name="Kuo A."/>
            <person name="Kohler A."/>
            <person name="Costa M.D."/>
            <person name="Nagy L.G."/>
            <person name="Floudas D."/>
            <person name="Copeland A."/>
            <person name="Barry K.W."/>
            <person name="Cichocki N."/>
            <person name="Veneault-Fourrey C."/>
            <person name="LaButti K."/>
            <person name="Lindquist E.A."/>
            <person name="Lipzen A."/>
            <person name="Lundell T."/>
            <person name="Morin E."/>
            <person name="Murat C."/>
            <person name="Sun H."/>
            <person name="Tunlid A."/>
            <person name="Henrissat B."/>
            <person name="Grigoriev I.V."/>
            <person name="Hibbett D.S."/>
            <person name="Martin F."/>
            <person name="Nordberg H.P."/>
            <person name="Cantor M.N."/>
            <person name="Hua S.X."/>
        </authorList>
    </citation>
    <scope>NUCLEOTIDE SEQUENCE [LARGE SCALE GENOMIC DNA]</scope>
    <source>
        <strain evidence="2 3">Marx 270</strain>
    </source>
</reference>
<organism evidence="2 3">
    <name type="scientific">Pisolithus tinctorius Marx 270</name>
    <dbReference type="NCBI Taxonomy" id="870435"/>
    <lineage>
        <taxon>Eukaryota</taxon>
        <taxon>Fungi</taxon>
        <taxon>Dikarya</taxon>
        <taxon>Basidiomycota</taxon>
        <taxon>Agaricomycotina</taxon>
        <taxon>Agaricomycetes</taxon>
        <taxon>Agaricomycetidae</taxon>
        <taxon>Boletales</taxon>
        <taxon>Sclerodermatineae</taxon>
        <taxon>Pisolithaceae</taxon>
        <taxon>Pisolithus</taxon>
    </lineage>
</organism>
<dbReference type="HOGENOM" id="CLU_691013_0_0_1"/>
<protein>
    <submittedName>
        <fullName evidence="2">Uncharacterized protein</fullName>
    </submittedName>
</protein>
<feature type="region of interest" description="Disordered" evidence="1">
    <location>
        <begin position="19"/>
        <end position="38"/>
    </location>
</feature>
<feature type="compositionally biased region" description="Low complexity" evidence="1">
    <location>
        <begin position="81"/>
        <end position="95"/>
    </location>
</feature>
<dbReference type="Proteomes" id="UP000054217">
    <property type="component" value="Unassembled WGS sequence"/>
</dbReference>
<feature type="compositionally biased region" description="Polar residues" evidence="1">
    <location>
        <begin position="185"/>
        <end position="204"/>
    </location>
</feature>
<feature type="compositionally biased region" description="Basic and acidic residues" evidence="1">
    <location>
        <begin position="270"/>
        <end position="279"/>
    </location>
</feature>
<evidence type="ECO:0000313" key="3">
    <source>
        <dbReference type="Proteomes" id="UP000054217"/>
    </source>
</evidence>
<feature type="region of interest" description="Disordered" evidence="1">
    <location>
        <begin position="71"/>
        <end position="95"/>
    </location>
</feature>
<feature type="compositionally biased region" description="Basic and acidic residues" evidence="1">
    <location>
        <begin position="230"/>
        <end position="240"/>
    </location>
</feature>
<name>A0A0C3PL93_PISTI</name>
<evidence type="ECO:0000256" key="1">
    <source>
        <dbReference type="SAM" id="MobiDB-lite"/>
    </source>
</evidence>
<dbReference type="InParanoid" id="A0A0C3PL93"/>
<proteinExistence type="predicted"/>
<evidence type="ECO:0000313" key="2">
    <source>
        <dbReference type="EMBL" id="KIO15050.1"/>
    </source>
</evidence>
<feature type="compositionally biased region" description="Basic and acidic residues" evidence="1">
    <location>
        <begin position="205"/>
        <end position="218"/>
    </location>
</feature>
<sequence>MFANARAALRHTAHPVEAPINHSVLGRSGSKRRGQPAVNVPSEQMAAFLNELKTARLRKVSTAPASTTGVATISTRQAPESSTLSKSTSALSWASGPIRPATQELTRRRSLANVRDAVPSLLAKELLLKAGQKRKADARECNELGSSRAAKRRLVQSSDDTAPSGGRAQLSASTSKSHQPDFEKQSWSSLSTNEIDLTTPSLCSDNERDGDGSLEDHTPSTPPGPQPAATDRRSDLREPEIIDVDLELEDVNHDSRSRAISHSPRSPRLPRGDIFEKRPPMSPIPDSTPRKPAAPARARRVSTPKPKYVPPASDSDSDTNSRNIDFVPFISLIPSSREESRKRSSLHGSQSFKPRSKDDRRPPTLDEELRTAQPEAVSAGGGKDFSRMAVAGGHPYSWV</sequence>
<feature type="compositionally biased region" description="Polar residues" evidence="1">
    <location>
        <begin position="71"/>
        <end position="80"/>
    </location>
</feature>